<evidence type="ECO:0000256" key="1">
    <source>
        <dbReference type="SAM" id="MobiDB-lite"/>
    </source>
</evidence>
<dbReference type="GO" id="GO:0035267">
    <property type="term" value="C:NuA4 histone acetyltransferase complex"/>
    <property type="evidence" value="ECO:0007669"/>
    <property type="project" value="InterPro"/>
</dbReference>
<organism evidence="2">
    <name type="scientific">Sesamum radiatum</name>
    <name type="common">Black benniseed</name>
    <dbReference type="NCBI Taxonomy" id="300843"/>
    <lineage>
        <taxon>Eukaryota</taxon>
        <taxon>Viridiplantae</taxon>
        <taxon>Streptophyta</taxon>
        <taxon>Embryophyta</taxon>
        <taxon>Tracheophyta</taxon>
        <taxon>Spermatophyta</taxon>
        <taxon>Magnoliopsida</taxon>
        <taxon>eudicotyledons</taxon>
        <taxon>Gunneridae</taxon>
        <taxon>Pentapetalae</taxon>
        <taxon>asterids</taxon>
        <taxon>lamiids</taxon>
        <taxon>Lamiales</taxon>
        <taxon>Pedaliaceae</taxon>
        <taxon>Sesamum</taxon>
    </lineage>
</organism>
<accession>A0AAW2UJW6</accession>
<sequence>MNSIPQLQQKHQTPTQGAVRNAQAVGSGLANQTGKQRQRQQHQFSQANRQHPQQRQQLQAQQQAKFAKGTGRGNLMMHQNIPTESSVLNGVSTNPGNKYSEKGEPATPLVQNQGLYTGSALNNVQPTRQYAASQSPNQSLPQQKMYSSQGSSSSKHLQMTSQSDNSCQGQVPPVAPPGPQSGPSVSIAGSNHLQAPPHQKLLNQNQSARDFKKIASSTEMDTMTALPQTCNTATNVVQIVSPPSAHQRHASEPLLDSNALNSPANLSPLVSMPSNSSESVPQAGKGLSQRASASLPSRTDVSAQWQKQHQSQGQQPHSPVPVLQQHQQPPVHTQQQAQLLQAGNGNLYGRTNDPR</sequence>
<feature type="compositionally biased region" description="Low complexity" evidence="1">
    <location>
        <begin position="41"/>
        <end position="64"/>
    </location>
</feature>
<feature type="compositionally biased region" description="Low complexity" evidence="1">
    <location>
        <begin position="301"/>
        <end position="347"/>
    </location>
</feature>
<reference evidence="2" key="1">
    <citation type="submission" date="2020-06" db="EMBL/GenBank/DDBJ databases">
        <authorList>
            <person name="Li T."/>
            <person name="Hu X."/>
            <person name="Zhang T."/>
            <person name="Song X."/>
            <person name="Zhang H."/>
            <person name="Dai N."/>
            <person name="Sheng W."/>
            <person name="Hou X."/>
            <person name="Wei L."/>
        </authorList>
    </citation>
    <scope>NUCLEOTIDE SEQUENCE</scope>
    <source>
        <strain evidence="2">G02</strain>
        <tissue evidence="2">Leaf</tissue>
    </source>
</reference>
<feature type="compositionally biased region" description="Polar residues" evidence="1">
    <location>
        <begin position="289"/>
        <end position="300"/>
    </location>
</feature>
<gene>
    <name evidence="2" type="ORF">Sradi_1159800</name>
</gene>
<name>A0AAW2UJW6_SESRA</name>
<feature type="compositionally biased region" description="Polar residues" evidence="1">
    <location>
        <begin position="128"/>
        <end position="146"/>
    </location>
</feature>
<proteinExistence type="predicted"/>
<dbReference type="AlphaFoldDB" id="A0AAW2UJW6"/>
<evidence type="ECO:0000313" key="2">
    <source>
        <dbReference type="EMBL" id="KAL0417463.1"/>
    </source>
</evidence>
<dbReference type="InterPro" id="IPR044798">
    <property type="entry name" value="EAF1A/B"/>
</dbReference>
<feature type="compositionally biased region" description="Polar residues" evidence="1">
    <location>
        <begin position="80"/>
        <end position="97"/>
    </location>
</feature>
<dbReference type="PANTHER" id="PTHR46774:SF3">
    <property type="entry name" value="CHROMATIN MODIFICATION-RELATED PROTEIN EAF1 A-RELATED"/>
    <property type="match status" value="1"/>
</dbReference>
<comment type="caution">
    <text evidence="2">The sequence shown here is derived from an EMBL/GenBank/DDBJ whole genome shotgun (WGS) entry which is preliminary data.</text>
</comment>
<dbReference type="PANTHER" id="PTHR46774">
    <property type="entry name" value="CHROMATIN MODIFICATION-RELATED PROTEIN EAF1 A-RELATED"/>
    <property type="match status" value="1"/>
</dbReference>
<reference evidence="2" key="2">
    <citation type="journal article" date="2024" name="Plant">
        <title>Genomic evolution and insights into agronomic trait innovations of Sesamum species.</title>
        <authorList>
            <person name="Miao H."/>
            <person name="Wang L."/>
            <person name="Qu L."/>
            <person name="Liu H."/>
            <person name="Sun Y."/>
            <person name="Le M."/>
            <person name="Wang Q."/>
            <person name="Wei S."/>
            <person name="Zheng Y."/>
            <person name="Lin W."/>
            <person name="Duan Y."/>
            <person name="Cao H."/>
            <person name="Xiong S."/>
            <person name="Wang X."/>
            <person name="Wei L."/>
            <person name="Li C."/>
            <person name="Ma Q."/>
            <person name="Ju M."/>
            <person name="Zhao R."/>
            <person name="Li G."/>
            <person name="Mu C."/>
            <person name="Tian Q."/>
            <person name="Mei H."/>
            <person name="Zhang T."/>
            <person name="Gao T."/>
            <person name="Zhang H."/>
        </authorList>
    </citation>
    <scope>NUCLEOTIDE SEQUENCE</scope>
    <source>
        <strain evidence="2">G02</strain>
    </source>
</reference>
<feature type="region of interest" description="Disordered" evidence="1">
    <location>
        <begin position="256"/>
        <end position="355"/>
    </location>
</feature>
<protein>
    <submittedName>
        <fullName evidence="2">Uncharacterized protein</fullName>
    </submittedName>
</protein>
<dbReference type="EMBL" id="JACGWJ010000005">
    <property type="protein sequence ID" value="KAL0417463.1"/>
    <property type="molecule type" value="Genomic_DNA"/>
</dbReference>
<feature type="region of interest" description="Disordered" evidence="1">
    <location>
        <begin position="1"/>
        <end position="110"/>
    </location>
</feature>
<feature type="compositionally biased region" description="Polar residues" evidence="1">
    <location>
        <begin position="1"/>
        <end position="18"/>
    </location>
</feature>
<feature type="region of interest" description="Disordered" evidence="1">
    <location>
        <begin position="128"/>
        <end position="205"/>
    </location>
</feature>
<feature type="compositionally biased region" description="Polar residues" evidence="1">
    <location>
        <begin position="155"/>
        <end position="167"/>
    </location>
</feature>